<organism evidence="1 2">
    <name type="scientific">Ambrosia artemisiifolia</name>
    <name type="common">Common ragweed</name>
    <dbReference type="NCBI Taxonomy" id="4212"/>
    <lineage>
        <taxon>Eukaryota</taxon>
        <taxon>Viridiplantae</taxon>
        <taxon>Streptophyta</taxon>
        <taxon>Embryophyta</taxon>
        <taxon>Tracheophyta</taxon>
        <taxon>Spermatophyta</taxon>
        <taxon>Magnoliopsida</taxon>
        <taxon>eudicotyledons</taxon>
        <taxon>Gunneridae</taxon>
        <taxon>Pentapetalae</taxon>
        <taxon>asterids</taxon>
        <taxon>campanulids</taxon>
        <taxon>Asterales</taxon>
        <taxon>Asteraceae</taxon>
        <taxon>Asteroideae</taxon>
        <taxon>Heliantheae alliance</taxon>
        <taxon>Heliantheae</taxon>
        <taxon>Ambrosia</taxon>
    </lineage>
</organism>
<sequence length="91" mass="10685">MVETNAVLVGMMMTESLFVFNHSDGLKLQAIRLGLYRSDYKLDYQPELRQLQRNTFMGFLRTIGRYESIYKYIIVARHLAYMRLAPQFSGP</sequence>
<name>A0AAD5CPG1_AMBAR</name>
<protein>
    <submittedName>
        <fullName evidence="1">Uncharacterized protein</fullName>
    </submittedName>
</protein>
<feature type="non-terminal residue" evidence="1">
    <location>
        <position position="91"/>
    </location>
</feature>
<keyword evidence="2" id="KW-1185">Reference proteome</keyword>
<dbReference type="EMBL" id="JAMZMK010007164">
    <property type="protein sequence ID" value="KAI7745673.1"/>
    <property type="molecule type" value="Genomic_DNA"/>
</dbReference>
<proteinExistence type="predicted"/>
<comment type="caution">
    <text evidence="1">The sequence shown here is derived from an EMBL/GenBank/DDBJ whole genome shotgun (WGS) entry which is preliminary data.</text>
</comment>
<accession>A0AAD5CPG1</accession>
<evidence type="ECO:0000313" key="2">
    <source>
        <dbReference type="Proteomes" id="UP001206925"/>
    </source>
</evidence>
<reference evidence="1" key="1">
    <citation type="submission" date="2022-06" db="EMBL/GenBank/DDBJ databases">
        <title>Uncovering the hologenomic basis of an extraordinary plant invasion.</title>
        <authorList>
            <person name="Bieker V.C."/>
            <person name="Martin M.D."/>
            <person name="Gilbert T."/>
            <person name="Hodgins K."/>
            <person name="Battlay P."/>
            <person name="Petersen B."/>
            <person name="Wilson J."/>
        </authorList>
    </citation>
    <scope>NUCLEOTIDE SEQUENCE</scope>
    <source>
        <strain evidence="1">AA19_3_7</strain>
        <tissue evidence="1">Leaf</tissue>
    </source>
</reference>
<evidence type="ECO:0000313" key="1">
    <source>
        <dbReference type="EMBL" id="KAI7745673.1"/>
    </source>
</evidence>
<gene>
    <name evidence="1" type="ORF">M8C21_009816</name>
</gene>
<dbReference type="Proteomes" id="UP001206925">
    <property type="component" value="Unassembled WGS sequence"/>
</dbReference>
<dbReference type="AlphaFoldDB" id="A0AAD5CPG1"/>